<evidence type="ECO:0000313" key="1">
    <source>
        <dbReference type="EMBL" id="OGM05924.1"/>
    </source>
</evidence>
<gene>
    <name evidence="1" type="ORF">A2008_08025</name>
</gene>
<sequence>MYSLKAKSSRVCLSAVVLFIFTLVLGGGAFAAEKVNLEYKYKMGDKFKYDITMNGSTIMETAGNKGQAPVDVKMQVEQNVLFVNSKSGNIDIQTKILAGKAKNAEGVFEDLKNVGNTVYMTITNRGELLGATSYDSNYDPISVSISFPKEPVEIGKKWSTEVKQPIPMKIEYHLKELKSLKGRKCAVIEQKIGVGPEIKNITAKGTGTIYFDIEKGNIVMVETQNDMKMDQQIENDSPNLGPAVKDVKTTITLKTKMELVK</sequence>
<organism evidence="1 2">
    <name type="scientific">Candidatus Wallbacteria bacterium GWC2_49_35</name>
    <dbReference type="NCBI Taxonomy" id="1817813"/>
    <lineage>
        <taxon>Bacteria</taxon>
        <taxon>Candidatus Walliibacteriota</taxon>
    </lineage>
</organism>
<proteinExistence type="predicted"/>
<evidence type="ECO:0000313" key="2">
    <source>
        <dbReference type="Proteomes" id="UP000178735"/>
    </source>
</evidence>
<comment type="caution">
    <text evidence="1">The sequence shown here is derived from an EMBL/GenBank/DDBJ whole genome shotgun (WGS) entry which is preliminary data.</text>
</comment>
<reference evidence="1 2" key="1">
    <citation type="journal article" date="2016" name="Nat. Commun.">
        <title>Thousands of microbial genomes shed light on interconnected biogeochemical processes in an aquifer system.</title>
        <authorList>
            <person name="Anantharaman K."/>
            <person name="Brown C.T."/>
            <person name="Hug L.A."/>
            <person name="Sharon I."/>
            <person name="Castelle C.J."/>
            <person name="Probst A.J."/>
            <person name="Thomas B.C."/>
            <person name="Singh A."/>
            <person name="Wilkins M.J."/>
            <person name="Karaoz U."/>
            <person name="Brodie E.L."/>
            <person name="Williams K.H."/>
            <person name="Hubbard S.S."/>
            <person name="Banfield J.F."/>
        </authorList>
    </citation>
    <scope>NUCLEOTIDE SEQUENCE [LARGE SCALE GENOMIC DNA]</scope>
</reference>
<name>A0A1F7WSW2_9BACT</name>
<dbReference type="EMBL" id="MGFH01000089">
    <property type="protein sequence ID" value="OGM05924.1"/>
    <property type="molecule type" value="Genomic_DNA"/>
</dbReference>
<accession>A0A1F7WSW2</accession>
<dbReference type="STRING" id="1817813.A2008_08025"/>
<dbReference type="Proteomes" id="UP000178735">
    <property type="component" value="Unassembled WGS sequence"/>
</dbReference>
<dbReference type="AlphaFoldDB" id="A0A1F7WSW2"/>
<protein>
    <submittedName>
        <fullName evidence="1">Uncharacterized protein</fullName>
    </submittedName>
</protein>